<dbReference type="EMBL" id="BPLQ01005372">
    <property type="protein sequence ID" value="GIY14507.1"/>
    <property type="molecule type" value="Genomic_DNA"/>
</dbReference>
<keyword evidence="1" id="KW-0732">Signal</keyword>
<dbReference type="Proteomes" id="UP001054837">
    <property type="component" value="Unassembled WGS sequence"/>
</dbReference>
<evidence type="ECO:0000256" key="1">
    <source>
        <dbReference type="SAM" id="SignalP"/>
    </source>
</evidence>
<sequence>MSTAFSLSFSWFWAAVMLAQCSASECVSGSVLMASISSAAAPELVEEKILHTRVMSIYAGVSSMMEMERTDYPSFQSQIAMDLTADLDSNACNSRKLLQDLATFKKNFPTMQHVFSTGNGPLKDHLQVPSSSAAAEAIC</sequence>
<name>A0AAV4R2B1_9ARAC</name>
<proteinExistence type="predicted"/>
<reference evidence="2 3" key="1">
    <citation type="submission" date="2021-06" db="EMBL/GenBank/DDBJ databases">
        <title>Caerostris darwini draft genome.</title>
        <authorList>
            <person name="Kono N."/>
            <person name="Arakawa K."/>
        </authorList>
    </citation>
    <scope>NUCLEOTIDE SEQUENCE [LARGE SCALE GENOMIC DNA]</scope>
</reference>
<evidence type="ECO:0000313" key="3">
    <source>
        <dbReference type="Proteomes" id="UP001054837"/>
    </source>
</evidence>
<dbReference type="AlphaFoldDB" id="A0AAV4R2B1"/>
<accession>A0AAV4R2B1</accession>
<evidence type="ECO:0000313" key="2">
    <source>
        <dbReference type="EMBL" id="GIY14507.1"/>
    </source>
</evidence>
<feature type="signal peptide" evidence="1">
    <location>
        <begin position="1"/>
        <end position="23"/>
    </location>
</feature>
<comment type="caution">
    <text evidence="2">The sequence shown here is derived from an EMBL/GenBank/DDBJ whole genome shotgun (WGS) entry which is preliminary data.</text>
</comment>
<keyword evidence="3" id="KW-1185">Reference proteome</keyword>
<organism evidence="2 3">
    <name type="scientific">Caerostris darwini</name>
    <dbReference type="NCBI Taxonomy" id="1538125"/>
    <lineage>
        <taxon>Eukaryota</taxon>
        <taxon>Metazoa</taxon>
        <taxon>Ecdysozoa</taxon>
        <taxon>Arthropoda</taxon>
        <taxon>Chelicerata</taxon>
        <taxon>Arachnida</taxon>
        <taxon>Araneae</taxon>
        <taxon>Araneomorphae</taxon>
        <taxon>Entelegynae</taxon>
        <taxon>Araneoidea</taxon>
        <taxon>Araneidae</taxon>
        <taxon>Caerostris</taxon>
    </lineage>
</organism>
<gene>
    <name evidence="2" type="ORF">CDAR_74471</name>
</gene>
<feature type="chain" id="PRO_5043585085" evidence="1">
    <location>
        <begin position="24"/>
        <end position="139"/>
    </location>
</feature>
<protein>
    <submittedName>
        <fullName evidence="2">Uncharacterized protein</fullName>
    </submittedName>
</protein>